<proteinExistence type="predicted"/>
<dbReference type="EMBL" id="DSZZ01000469">
    <property type="protein sequence ID" value="HGU53833.1"/>
    <property type="molecule type" value="Genomic_DNA"/>
</dbReference>
<dbReference type="SUPFAM" id="SSF56784">
    <property type="entry name" value="HAD-like"/>
    <property type="match status" value="1"/>
</dbReference>
<protein>
    <submittedName>
        <fullName evidence="1">Haloacid dehalogenase</fullName>
    </submittedName>
</protein>
<dbReference type="InterPro" id="IPR027706">
    <property type="entry name" value="PGP_Pase"/>
</dbReference>
<accession>A0A7V4KEU7</accession>
<dbReference type="AlphaFoldDB" id="A0A7V4KEU7"/>
<name>A0A7V4KEU7_FERPE</name>
<comment type="caution">
    <text evidence="1">The sequence shown here is derived from an EMBL/GenBank/DDBJ whole genome shotgun (WGS) entry which is preliminary data.</text>
</comment>
<evidence type="ECO:0000313" key="1">
    <source>
        <dbReference type="EMBL" id="HGU53833.1"/>
    </source>
</evidence>
<organism evidence="1">
    <name type="scientific">Fervidobacterium pennivorans</name>
    <dbReference type="NCBI Taxonomy" id="93466"/>
    <lineage>
        <taxon>Bacteria</taxon>
        <taxon>Thermotogati</taxon>
        <taxon>Thermotogota</taxon>
        <taxon>Thermotogae</taxon>
        <taxon>Thermotogales</taxon>
        <taxon>Fervidobacteriaceae</taxon>
        <taxon>Fervidobacterium</taxon>
    </lineage>
</organism>
<dbReference type="InterPro" id="IPR036412">
    <property type="entry name" value="HAD-like_sf"/>
</dbReference>
<dbReference type="Pfam" id="PF09419">
    <property type="entry name" value="PGP_phosphatase"/>
    <property type="match status" value="1"/>
</dbReference>
<dbReference type="InterPro" id="IPR023214">
    <property type="entry name" value="HAD_sf"/>
</dbReference>
<dbReference type="Gene3D" id="3.40.50.1000">
    <property type="entry name" value="HAD superfamily/HAD-like"/>
    <property type="match status" value="1"/>
</dbReference>
<reference evidence="1" key="1">
    <citation type="journal article" date="2020" name="mSystems">
        <title>Genome- and Community-Level Interaction Insights into Carbon Utilization and Element Cycling Functions of Hydrothermarchaeota in Hydrothermal Sediment.</title>
        <authorList>
            <person name="Zhou Z."/>
            <person name="Liu Y."/>
            <person name="Xu W."/>
            <person name="Pan J."/>
            <person name="Luo Z.H."/>
            <person name="Li M."/>
        </authorList>
    </citation>
    <scope>NUCLEOTIDE SEQUENCE [LARGE SCALE GENOMIC DNA]</scope>
    <source>
        <strain evidence="1">SpSt-61</strain>
    </source>
</reference>
<gene>
    <name evidence="1" type="ORF">ENT78_09995</name>
</gene>
<dbReference type="GO" id="GO:0008962">
    <property type="term" value="F:phosphatidylglycerophosphatase activity"/>
    <property type="evidence" value="ECO:0007669"/>
    <property type="project" value="InterPro"/>
</dbReference>
<sequence>MARVKKVQSIHDIDFEKLLNSGKRIFLFDFDNTINVWRSTHVPEQAAKLFDYLKSKGAEIYIVSNGRKRNLDYEVPVIWRAFKPLAFKVRLKLKQKLKQKEEIVVIGDQVFTDVLFAKLLGVDVIKVEPIDKSKEAFGTRILRFFEKLLHRLTHRSRRE</sequence>